<reference evidence="1 2" key="1">
    <citation type="journal article" date="2019" name="Int. J. Syst. Evol. Microbiol.">
        <title>The Global Catalogue of Microorganisms (GCM) 10K type strain sequencing project: providing services to taxonomists for standard genome sequencing and annotation.</title>
        <authorList>
            <consortium name="The Broad Institute Genomics Platform"/>
            <consortium name="The Broad Institute Genome Sequencing Center for Infectious Disease"/>
            <person name="Wu L."/>
            <person name="Ma J."/>
        </authorList>
    </citation>
    <scope>NUCLEOTIDE SEQUENCE [LARGE SCALE GENOMIC DNA]</scope>
    <source>
        <strain evidence="1 2">JCM 16221</strain>
    </source>
</reference>
<name>A0ABN3FXL2_9PSEU</name>
<protein>
    <submittedName>
        <fullName evidence="1">Uncharacterized protein</fullName>
    </submittedName>
</protein>
<organism evidence="1 2">
    <name type="scientific">Saccharopolyspora halophila</name>
    <dbReference type="NCBI Taxonomy" id="405551"/>
    <lineage>
        <taxon>Bacteria</taxon>
        <taxon>Bacillati</taxon>
        <taxon>Actinomycetota</taxon>
        <taxon>Actinomycetes</taxon>
        <taxon>Pseudonocardiales</taxon>
        <taxon>Pseudonocardiaceae</taxon>
        <taxon>Saccharopolyspora</taxon>
    </lineage>
</organism>
<accession>A0ABN3FXL2</accession>
<comment type="caution">
    <text evidence="1">The sequence shown here is derived from an EMBL/GenBank/DDBJ whole genome shotgun (WGS) entry which is preliminary data.</text>
</comment>
<keyword evidence="2" id="KW-1185">Reference proteome</keyword>
<dbReference type="Proteomes" id="UP001501218">
    <property type="component" value="Unassembled WGS sequence"/>
</dbReference>
<dbReference type="EMBL" id="BAAARA010000004">
    <property type="protein sequence ID" value="GAA2339803.1"/>
    <property type="molecule type" value="Genomic_DNA"/>
</dbReference>
<gene>
    <name evidence="1" type="ORF">GCM10009854_15280</name>
</gene>
<evidence type="ECO:0000313" key="2">
    <source>
        <dbReference type="Proteomes" id="UP001501218"/>
    </source>
</evidence>
<proteinExistence type="predicted"/>
<sequence>MAFSAAESVNSTPWAGASVSVVVFGAVMDTPSVSLIRIRREVQPHPDAGYSHGANPGTH</sequence>
<evidence type="ECO:0000313" key="1">
    <source>
        <dbReference type="EMBL" id="GAA2339803.1"/>
    </source>
</evidence>